<protein>
    <submittedName>
        <fullName evidence="1">Uncharacterized protein</fullName>
    </submittedName>
</protein>
<reference evidence="1" key="1">
    <citation type="submission" date="2018-02" db="EMBL/GenBank/DDBJ databases">
        <title>Rhizophora mucronata_Transcriptome.</title>
        <authorList>
            <person name="Meera S.P."/>
            <person name="Sreeshan A."/>
            <person name="Augustine A."/>
        </authorList>
    </citation>
    <scope>NUCLEOTIDE SEQUENCE</scope>
    <source>
        <tissue evidence="1">Leaf</tissue>
    </source>
</reference>
<organism evidence="1">
    <name type="scientific">Rhizophora mucronata</name>
    <name type="common">Asiatic mangrove</name>
    <dbReference type="NCBI Taxonomy" id="61149"/>
    <lineage>
        <taxon>Eukaryota</taxon>
        <taxon>Viridiplantae</taxon>
        <taxon>Streptophyta</taxon>
        <taxon>Embryophyta</taxon>
        <taxon>Tracheophyta</taxon>
        <taxon>Spermatophyta</taxon>
        <taxon>Magnoliopsida</taxon>
        <taxon>eudicotyledons</taxon>
        <taxon>Gunneridae</taxon>
        <taxon>Pentapetalae</taxon>
        <taxon>rosids</taxon>
        <taxon>fabids</taxon>
        <taxon>Malpighiales</taxon>
        <taxon>Rhizophoraceae</taxon>
        <taxon>Rhizophora</taxon>
    </lineage>
</organism>
<evidence type="ECO:0000313" key="1">
    <source>
        <dbReference type="EMBL" id="MBX49379.1"/>
    </source>
</evidence>
<name>A0A2P2P3X2_RHIMU</name>
<proteinExistence type="predicted"/>
<accession>A0A2P2P3X2</accession>
<dbReference type="EMBL" id="GGEC01068895">
    <property type="protein sequence ID" value="MBX49379.1"/>
    <property type="molecule type" value="Transcribed_RNA"/>
</dbReference>
<sequence>MSRICDWCKIKPSSPINTLWRSKLKGIKVIIPYGKGEKEWGRILSTVQLCSTFILFEERSSLSIIYAPQKAF</sequence>
<dbReference type="AlphaFoldDB" id="A0A2P2P3X2"/>